<dbReference type="AlphaFoldDB" id="A0AAV7SDQ9"/>
<evidence type="ECO:0000313" key="1">
    <source>
        <dbReference type="EMBL" id="KAJ1162127.1"/>
    </source>
</evidence>
<comment type="caution">
    <text evidence="1">The sequence shown here is derived from an EMBL/GenBank/DDBJ whole genome shotgun (WGS) entry which is preliminary data.</text>
</comment>
<sequence length="137" mass="15251">MAPMPQTTAPSIQPGAIGCKQTITGLLLTFSRPTLLFRTAGSRGPVRLILPRQTGPCLTYYPCSPSRSTRLLSEVAENASSDSTANRTSEFCTAHYERLRCPIRQRCRLALQQHRPLTGHAQKVFRMAIGCYATRKW</sequence>
<protein>
    <submittedName>
        <fullName evidence="1">Uncharacterized protein</fullName>
    </submittedName>
</protein>
<gene>
    <name evidence="1" type="ORF">NDU88_002604</name>
</gene>
<reference evidence="1" key="1">
    <citation type="journal article" date="2022" name="bioRxiv">
        <title>Sequencing and chromosome-scale assembly of the giantPleurodeles waltlgenome.</title>
        <authorList>
            <person name="Brown T."/>
            <person name="Elewa A."/>
            <person name="Iarovenko S."/>
            <person name="Subramanian E."/>
            <person name="Araus A.J."/>
            <person name="Petzold A."/>
            <person name="Susuki M."/>
            <person name="Suzuki K.-i.T."/>
            <person name="Hayashi T."/>
            <person name="Toyoda A."/>
            <person name="Oliveira C."/>
            <person name="Osipova E."/>
            <person name="Leigh N.D."/>
            <person name="Simon A."/>
            <person name="Yun M.H."/>
        </authorList>
    </citation>
    <scope>NUCLEOTIDE SEQUENCE</scope>
    <source>
        <strain evidence="1">20211129_DDA</strain>
        <tissue evidence="1">Liver</tissue>
    </source>
</reference>
<proteinExistence type="predicted"/>
<keyword evidence="2" id="KW-1185">Reference proteome</keyword>
<dbReference type="Proteomes" id="UP001066276">
    <property type="component" value="Chromosome 4_2"/>
</dbReference>
<dbReference type="EMBL" id="JANPWB010000008">
    <property type="protein sequence ID" value="KAJ1162127.1"/>
    <property type="molecule type" value="Genomic_DNA"/>
</dbReference>
<evidence type="ECO:0000313" key="2">
    <source>
        <dbReference type="Proteomes" id="UP001066276"/>
    </source>
</evidence>
<organism evidence="1 2">
    <name type="scientific">Pleurodeles waltl</name>
    <name type="common">Iberian ribbed newt</name>
    <dbReference type="NCBI Taxonomy" id="8319"/>
    <lineage>
        <taxon>Eukaryota</taxon>
        <taxon>Metazoa</taxon>
        <taxon>Chordata</taxon>
        <taxon>Craniata</taxon>
        <taxon>Vertebrata</taxon>
        <taxon>Euteleostomi</taxon>
        <taxon>Amphibia</taxon>
        <taxon>Batrachia</taxon>
        <taxon>Caudata</taxon>
        <taxon>Salamandroidea</taxon>
        <taxon>Salamandridae</taxon>
        <taxon>Pleurodelinae</taxon>
        <taxon>Pleurodeles</taxon>
    </lineage>
</organism>
<accession>A0AAV7SDQ9</accession>
<name>A0AAV7SDQ9_PLEWA</name>